<keyword evidence="6" id="KW-1185">Reference proteome</keyword>
<evidence type="ECO:0000256" key="1">
    <source>
        <dbReference type="ARBA" id="ARBA00022729"/>
    </source>
</evidence>
<dbReference type="STRING" id="542832.A0A3M6VPQ8"/>
<proteinExistence type="predicted"/>
<keyword evidence="1" id="KW-0732">Signal</keyword>
<dbReference type="VEuPathDB" id="FungiDB:DD237_005520"/>
<dbReference type="Pfam" id="PF00149">
    <property type="entry name" value="Metallophos"/>
    <property type="match status" value="1"/>
</dbReference>
<sequence>MKFPYVRPSFPIVVVLVVHCSFFNYLANAYYKHCKMLNPNLLAIYMGVLGTVTESAMMSDPATAVYSLSAFAIGDWGTTTSQGSCCSRSATFNNYDINAEQIVASLMNTEAGRNTSLKPSVVMGHGDSMYWSGILSQEERDSHFATTFEDKFNGENISTIPWVNVMGNHDYGGASYICNSGGQSVMCENKEALIQGIENKFNWQKDYVSHQNKRWILEDHFYVHRIENPATSVSIDIFNIDTNDADIHGAAHICCQCYGYSNGNNAACGDAGRGQEYCCGGNTEMFDSCMAKFSEWGDDSRAQIAEKVKQSTATWKIVNSHYSPYNHYAENGMKKWFNTLQGLGLNLWINGHTHGEKHDYSAGLGIHFLENGAGGGIQKEPASGIPAYAASLVKPLWTYAPDGYGFMSLQASKEYIKLQYHTADDSWVFESDFASTKVGGVRADYCWIIPNDGTEGKQC</sequence>
<accession>A0A3M6VPQ8</accession>
<gene>
    <name evidence="5" type="ORF">DD238_004971</name>
</gene>
<dbReference type="PANTHER" id="PTHR10161">
    <property type="entry name" value="TARTRATE-RESISTANT ACID PHOSPHATASE TYPE 5"/>
    <property type="match status" value="1"/>
</dbReference>
<evidence type="ECO:0000256" key="2">
    <source>
        <dbReference type="ARBA" id="ARBA00022801"/>
    </source>
</evidence>
<keyword evidence="3" id="KW-0472">Membrane</keyword>
<dbReference type="Proteomes" id="UP000282087">
    <property type="component" value="Unassembled WGS sequence"/>
</dbReference>
<keyword evidence="2" id="KW-0378">Hydrolase</keyword>
<keyword evidence="3" id="KW-0812">Transmembrane</keyword>
<dbReference type="InterPro" id="IPR051558">
    <property type="entry name" value="Metallophosphoesterase_PAP"/>
</dbReference>
<dbReference type="SUPFAM" id="SSF56300">
    <property type="entry name" value="Metallo-dependent phosphatases"/>
    <property type="match status" value="1"/>
</dbReference>
<dbReference type="Gene3D" id="3.60.21.10">
    <property type="match status" value="1"/>
</dbReference>
<protein>
    <recommendedName>
        <fullName evidence="4">Calcineurin-like phosphoesterase domain-containing protein</fullName>
    </recommendedName>
</protein>
<feature type="domain" description="Calcineurin-like phosphoesterase" evidence="4">
    <location>
        <begin position="118"/>
        <end position="355"/>
    </location>
</feature>
<reference evidence="5 6" key="1">
    <citation type="submission" date="2018-06" db="EMBL/GenBank/DDBJ databases">
        <title>Comparative genomics of downy mildews reveals potential adaptations to biotrophy.</title>
        <authorList>
            <person name="Fletcher K."/>
            <person name="Klosterman S.J."/>
            <person name="Derevnina L."/>
            <person name="Martin F."/>
            <person name="Koike S."/>
            <person name="Reyes Chin-Wo S."/>
            <person name="Mou B."/>
            <person name="Michelmore R."/>
        </authorList>
    </citation>
    <scope>NUCLEOTIDE SEQUENCE [LARGE SCALE GENOMIC DNA]</scope>
    <source>
        <strain evidence="5 6">R14</strain>
    </source>
</reference>
<organism evidence="5 6">
    <name type="scientific">Peronospora effusa</name>
    <dbReference type="NCBI Taxonomy" id="542832"/>
    <lineage>
        <taxon>Eukaryota</taxon>
        <taxon>Sar</taxon>
        <taxon>Stramenopiles</taxon>
        <taxon>Oomycota</taxon>
        <taxon>Peronosporomycetes</taxon>
        <taxon>Peronosporales</taxon>
        <taxon>Peronosporaceae</taxon>
        <taxon>Peronospora</taxon>
    </lineage>
</organism>
<name>A0A3M6VPQ8_9STRA</name>
<feature type="transmembrane region" description="Helical" evidence="3">
    <location>
        <begin position="12"/>
        <end position="31"/>
    </location>
</feature>
<evidence type="ECO:0000313" key="5">
    <source>
        <dbReference type="EMBL" id="RMX68739.1"/>
    </source>
</evidence>
<comment type="caution">
    <text evidence="5">The sequence shown here is derived from an EMBL/GenBank/DDBJ whole genome shotgun (WGS) entry which is preliminary data.</text>
</comment>
<dbReference type="InterPro" id="IPR029052">
    <property type="entry name" value="Metallo-depent_PP-like"/>
</dbReference>
<dbReference type="PANTHER" id="PTHR10161:SF14">
    <property type="entry name" value="TARTRATE-RESISTANT ACID PHOSPHATASE TYPE 5"/>
    <property type="match status" value="1"/>
</dbReference>
<dbReference type="GO" id="GO:0016787">
    <property type="term" value="F:hydrolase activity"/>
    <property type="evidence" value="ECO:0007669"/>
    <property type="project" value="UniProtKB-KW"/>
</dbReference>
<evidence type="ECO:0000256" key="3">
    <source>
        <dbReference type="SAM" id="Phobius"/>
    </source>
</evidence>
<dbReference type="AlphaFoldDB" id="A0A3M6VPQ8"/>
<evidence type="ECO:0000259" key="4">
    <source>
        <dbReference type="Pfam" id="PF00149"/>
    </source>
</evidence>
<dbReference type="InterPro" id="IPR004843">
    <property type="entry name" value="Calcineurin-like_PHP"/>
</dbReference>
<evidence type="ECO:0000313" key="6">
    <source>
        <dbReference type="Proteomes" id="UP000282087"/>
    </source>
</evidence>
<dbReference type="EMBL" id="QLLG01000055">
    <property type="protein sequence ID" value="RMX68739.1"/>
    <property type="molecule type" value="Genomic_DNA"/>
</dbReference>
<keyword evidence="3" id="KW-1133">Transmembrane helix</keyword>